<feature type="signal peptide" evidence="4">
    <location>
        <begin position="1"/>
        <end position="23"/>
    </location>
</feature>
<dbReference type="Pfam" id="PF09084">
    <property type="entry name" value="NMT1"/>
    <property type="match status" value="1"/>
</dbReference>
<reference evidence="6" key="1">
    <citation type="submission" date="2013-05" db="EMBL/GenBank/DDBJ databases">
        <authorList>
            <person name="Wang T."/>
            <person name="Qin Z.J."/>
        </authorList>
    </citation>
    <scope>NUCLEOTIDE SEQUENCE</scope>
</reference>
<dbReference type="PANTHER" id="PTHR30024:SF47">
    <property type="entry name" value="TAURINE-BINDING PERIPLASMIC PROTEIN"/>
    <property type="match status" value="1"/>
</dbReference>
<evidence type="ECO:0000259" key="5">
    <source>
        <dbReference type="Pfam" id="PF09084"/>
    </source>
</evidence>
<organism evidence="6">
    <name type="scientific">uncultured bacterium WT8</name>
    <dbReference type="NCBI Taxonomy" id="1393214"/>
    <lineage>
        <taxon>Bacteria</taxon>
        <taxon>environmental samples</taxon>
    </lineage>
</organism>
<dbReference type="SUPFAM" id="SSF53850">
    <property type="entry name" value="Periplasmic binding protein-like II"/>
    <property type="match status" value="1"/>
</dbReference>
<keyword evidence="3 4" id="KW-0732">Signal</keyword>
<dbReference type="Gene3D" id="3.40.190.10">
    <property type="entry name" value="Periplasmic binding protein-like II"/>
    <property type="match status" value="2"/>
</dbReference>
<evidence type="ECO:0000256" key="2">
    <source>
        <dbReference type="ARBA" id="ARBA00010742"/>
    </source>
</evidence>
<dbReference type="AlphaFoldDB" id="U3PYE9"/>
<evidence type="ECO:0000313" key="6">
    <source>
        <dbReference type="EMBL" id="AGW83469.1"/>
    </source>
</evidence>
<comment type="subcellular location">
    <subcellularLocation>
        <location evidence="1">Periplasm</location>
    </subcellularLocation>
</comment>
<feature type="chain" id="PRO_5004647652" evidence="4">
    <location>
        <begin position="24"/>
        <end position="331"/>
    </location>
</feature>
<protein>
    <submittedName>
        <fullName evidence="6">Wt8.8</fullName>
    </submittedName>
</protein>
<dbReference type="PANTHER" id="PTHR30024">
    <property type="entry name" value="ALIPHATIC SULFONATES-BINDING PROTEIN-RELATED"/>
    <property type="match status" value="1"/>
</dbReference>
<comment type="similarity">
    <text evidence="2">Belongs to the bacterial solute-binding protein SsuA/TauA family.</text>
</comment>
<name>U3PYE9_9BACT</name>
<feature type="domain" description="SsuA/THI5-like" evidence="5">
    <location>
        <begin position="56"/>
        <end position="270"/>
    </location>
</feature>
<evidence type="ECO:0000256" key="3">
    <source>
        <dbReference type="ARBA" id="ARBA00022729"/>
    </source>
</evidence>
<accession>U3PYE9</accession>
<sequence length="331" mass="35288">MNIRTSRAGTVIGALAASVLLLAGCSSGGGEESASPGEGGELVDVKVGTIPAILSAPLFVGIEEGIFEEHGLNVEVNFADGGAAVIPSVLSGENQFGYSNVVSQLAAIDEGLPLRFVQASWAPCCEPDEDDHGVLVLPDSGIETPEDLEGANIAVNTLKNIGEVEIRRALDKLGVDHSGLTWTQIPFSDMGEALERGDVDAIWVSEPDRTPGLQKGWTQILGPGVESFPDVVSGYYSTSQQYAEENPEVVKAFRDALAEVNEFSEENPDDVRRIAAEEMGYDLDLIAEVNLPKFPVERDVEGLQEYGSAAAEYEVIDGEPEDYEALFIDGE</sequence>
<dbReference type="InterPro" id="IPR015168">
    <property type="entry name" value="SsuA/THI5"/>
</dbReference>
<gene>
    <name evidence="6" type="ORF">wt8.8</name>
</gene>
<dbReference type="PROSITE" id="PS51257">
    <property type="entry name" value="PROKAR_LIPOPROTEIN"/>
    <property type="match status" value="1"/>
</dbReference>
<dbReference type="GO" id="GO:0042597">
    <property type="term" value="C:periplasmic space"/>
    <property type="evidence" value="ECO:0007669"/>
    <property type="project" value="UniProtKB-SubCell"/>
</dbReference>
<proteinExistence type="inferred from homology"/>
<evidence type="ECO:0000256" key="4">
    <source>
        <dbReference type="SAM" id="SignalP"/>
    </source>
</evidence>
<dbReference type="EMBL" id="KF056863">
    <property type="protein sequence ID" value="AGW83469.1"/>
    <property type="molecule type" value="Genomic_DNA"/>
</dbReference>
<evidence type="ECO:0000256" key="1">
    <source>
        <dbReference type="ARBA" id="ARBA00004418"/>
    </source>
</evidence>